<evidence type="ECO:0000313" key="1">
    <source>
        <dbReference type="EMBL" id="CAB0015622.1"/>
    </source>
</evidence>
<dbReference type="InterPro" id="IPR036915">
    <property type="entry name" value="Cyclin-like_sf"/>
</dbReference>
<gene>
    <name evidence="1" type="ORF">NTEN_LOCUS19962</name>
</gene>
<reference evidence="1 2" key="1">
    <citation type="submission" date="2020-02" db="EMBL/GenBank/DDBJ databases">
        <authorList>
            <person name="Ferguson B K."/>
        </authorList>
    </citation>
    <scope>NUCLEOTIDE SEQUENCE [LARGE SCALE GENOMIC DNA]</scope>
</reference>
<proteinExistence type="predicted"/>
<protein>
    <submittedName>
        <fullName evidence="1">Uncharacterized protein</fullName>
    </submittedName>
</protein>
<keyword evidence="2" id="KW-1185">Reference proteome</keyword>
<dbReference type="Proteomes" id="UP000479000">
    <property type="component" value="Unassembled WGS sequence"/>
</dbReference>
<dbReference type="EMBL" id="CADCXU010029285">
    <property type="protein sequence ID" value="CAB0015622.1"/>
    <property type="molecule type" value="Genomic_DNA"/>
</dbReference>
<evidence type="ECO:0000313" key="2">
    <source>
        <dbReference type="Proteomes" id="UP000479000"/>
    </source>
</evidence>
<dbReference type="AlphaFoldDB" id="A0A6H5HI88"/>
<dbReference type="SUPFAM" id="SSF47954">
    <property type="entry name" value="Cyclin-like"/>
    <property type="match status" value="1"/>
</dbReference>
<name>A0A6H5HI88_9HEMI</name>
<dbReference type="OrthoDB" id="306099at2759"/>
<organism evidence="1 2">
    <name type="scientific">Nesidiocoris tenuis</name>
    <dbReference type="NCBI Taxonomy" id="355587"/>
    <lineage>
        <taxon>Eukaryota</taxon>
        <taxon>Metazoa</taxon>
        <taxon>Ecdysozoa</taxon>
        <taxon>Arthropoda</taxon>
        <taxon>Hexapoda</taxon>
        <taxon>Insecta</taxon>
        <taxon>Pterygota</taxon>
        <taxon>Neoptera</taxon>
        <taxon>Paraneoptera</taxon>
        <taxon>Hemiptera</taxon>
        <taxon>Heteroptera</taxon>
        <taxon>Panheteroptera</taxon>
        <taxon>Cimicomorpha</taxon>
        <taxon>Miridae</taxon>
        <taxon>Dicyphina</taxon>
        <taxon>Nesidiocoris</taxon>
    </lineage>
</organism>
<accession>A0A6H5HI88</accession>
<sequence length="108" mass="12460">MEVKMAIAPSFLNLFSNLLNLNVYPGKTKHPITMSNLLCTESVTGETRALVDQQMCTSQKVFDNLLKLEMRYVPRMNPINSAQRTITSEHRRVCTSWMLEVRLIIFCH</sequence>